<accession>A0ABD0NV55</accession>
<gene>
    <name evidence="1" type="ORF">M9458_037451</name>
</gene>
<feature type="non-terminal residue" evidence="1">
    <location>
        <position position="62"/>
    </location>
</feature>
<evidence type="ECO:0000313" key="1">
    <source>
        <dbReference type="EMBL" id="KAL0165607.1"/>
    </source>
</evidence>
<sequence>MKKELKMFKRVLSLDYPSQSEREEEDEGQRKVKEGLLKITLNVLKKMNQTDLANTLQTSKSY</sequence>
<protein>
    <submittedName>
        <fullName evidence="1">Uncharacterized protein</fullName>
    </submittedName>
</protein>
<keyword evidence="2" id="KW-1185">Reference proteome</keyword>
<proteinExistence type="predicted"/>
<reference evidence="1 2" key="1">
    <citation type="submission" date="2024-05" db="EMBL/GenBank/DDBJ databases">
        <title>Genome sequencing and assembly of Indian major carp, Cirrhinus mrigala (Hamilton, 1822).</title>
        <authorList>
            <person name="Mohindra V."/>
            <person name="Chowdhury L.M."/>
            <person name="Lal K."/>
            <person name="Jena J.K."/>
        </authorList>
    </citation>
    <scope>NUCLEOTIDE SEQUENCE [LARGE SCALE GENOMIC DNA]</scope>
    <source>
        <strain evidence="1">CM1030</strain>
        <tissue evidence="1">Blood</tissue>
    </source>
</reference>
<comment type="caution">
    <text evidence="1">The sequence shown here is derived from an EMBL/GenBank/DDBJ whole genome shotgun (WGS) entry which is preliminary data.</text>
</comment>
<dbReference type="Proteomes" id="UP001529510">
    <property type="component" value="Unassembled WGS sequence"/>
</dbReference>
<evidence type="ECO:0000313" key="2">
    <source>
        <dbReference type="Proteomes" id="UP001529510"/>
    </source>
</evidence>
<organism evidence="1 2">
    <name type="scientific">Cirrhinus mrigala</name>
    <name type="common">Mrigala</name>
    <dbReference type="NCBI Taxonomy" id="683832"/>
    <lineage>
        <taxon>Eukaryota</taxon>
        <taxon>Metazoa</taxon>
        <taxon>Chordata</taxon>
        <taxon>Craniata</taxon>
        <taxon>Vertebrata</taxon>
        <taxon>Euteleostomi</taxon>
        <taxon>Actinopterygii</taxon>
        <taxon>Neopterygii</taxon>
        <taxon>Teleostei</taxon>
        <taxon>Ostariophysi</taxon>
        <taxon>Cypriniformes</taxon>
        <taxon>Cyprinidae</taxon>
        <taxon>Labeoninae</taxon>
        <taxon>Labeonini</taxon>
        <taxon>Cirrhinus</taxon>
    </lineage>
</organism>
<dbReference type="EMBL" id="JAMKFB020000019">
    <property type="protein sequence ID" value="KAL0165607.1"/>
    <property type="molecule type" value="Genomic_DNA"/>
</dbReference>
<name>A0ABD0NV55_CIRMR</name>
<dbReference type="AlphaFoldDB" id="A0ABD0NV55"/>